<dbReference type="OrthoDB" id="1849062at2759"/>
<evidence type="ECO:0000256" key="1">
    <source>
        <dbReference type="SAM" id="Phobius"/>
    </source>
</evidence>
<dbReference type="OMA" id="YMSTSAM"/>
<accession>J3MPY5</accession>
<dbReference type="KEGG" id="obr:102699981"/>
<keyword evidence="1" id="KW-0812">Transmembrane</keyword>
<dbReference type="InterPro" id="IPR004158">
    <property type="entry name" value="DUF247_pln"/>
</dbReference>
<gene>
    <name evidence="2" type="primary">LOC102699981</name>
</gene>
<dbReference type="Pfam" id="PF03140">
    <property type="entry name" value="DUF247"/>
    <property type="match status" value="1"/>
</dbReference>
<dbReference type="PANTHER" id="PTHR31549:SF244">
    <property type="entry name" value="OS08G0121500 PROTEIN"/>
    <property type="match status" value="1"/>
</dbReference>
<keyword evidence="3" id="KW-1185">Reference proteome</keyword>
<dbReference type="STRING" id="4533.J3MPY5"/>
<dbReference type="PANTHER" id="PTHR31549">
    <property type="entry name" value="PROTEIN, PUTATIVE (DUF247)-RELATED-RELATED"/>
    <property type="match status" value="1"/>
</dbReference>
<dbReference type="GeneID" id="102699981"/>
<proteinExistence type="predicted"/>
<name>J3MPY5_ORYBR</name>
<dbReference type="HOGENOM" id="CLU_020188_1_0_1"/>
<evidence type="ECO:0000313" key="2">
    <source>
        <dbReference type="EnsemblPlants" id="OB08G11640.1"/>
    </source>
</evidence>
<dbReference type="AlphaFoldDB" id="J3MPY5"/>
<organism evidence="2">
    <name type="scientific">Oryza brachyantha</name>
    <name type="common">malo sina</name>
    <dbReference type="NCBI Taxonomy" id="4533"/>
    <lineage>
        <taxon>Eukaryota</taxon>
        <taxon>Viridiplantae</taxon>
        <taxon>Streptophyta</taxon>
        <taxon>Embryophyta</taxon>
        <taxon>Tracheophyta</taxon>
        <taxon>Spermatophyta</taxon>
        <taxon>Magnoliopsida</taxon>
        <taxon>Liliopsida</taxon>
        <taxon>Poales</taxon>
        <taxon>Poaceae</taxon>
        <taxon>BOP clade</taxon>
        <taxon>Oryzoideae</taxon>
        <taxon>Oryzeae</taxon>
        <taxon>Oryzinae</taxon>
        <taxon>Oryza</taxon>
    </lineage>
</organism>
<dbReference type="Proteomes" id="UP000006038">
    <property type="component" value="Chromosome 8"/>
</dbReference>
<feature type="transmembrane region" description="Helical" evidence="1">
    <location>
        <begin position="426"/>
        <end position="444"/>
    </location>
</feature>
<keyword evidence="1" id="KW-0472">Membrane</keyword>
<dbReference type="EnsemblPlants" id="OB08G11640.1">
    <property type="protein sequence ID" value="OB08G11640.1"/>
    <property type="gene ID" value="OB08G11640"/>
</dbReference>
<sequence length="447" mass="50078">MAAGEAVVIDISLKHIQERMDKIPVLGLDDDILDAAVRQISRIHVFPRGLRGIGGPDDRYTVPSFVAIGPYHHGQPHLQDMEEVKLAAARRFVAESKRSLEDVYVELLSVVGDVRGCYAEEEKVRGFGDANLATMMLVDGCFLLQFMVGSKDRMLSSEYGILKDMMLLENQIPWLVLETLMKFHDVDVDGFVAEVGDKFFPREESEGCCSWIQSVCGSWQCRNSTEALERSVHGSHIYKARKPTHLLDLLRLSQIWCMPQEHIDYMPGHVSLLSSSAVELAQIGVNLRASAAAWFGDMSVRKGRFWGGELSLSPVFLNDVTACWLVNMAALEAAGGNAVNGSAVSSYLSVLAMLMDREEDVQQLRGRRVVLSTFSNTQTLEFFKRIGQHLSFHGRYFAVLEQIEAYQRNRPVRTFLHKFVYNNYKVVGIILSIASVLVGIFKALRGR</sequence>
<protein>
    <submittedName>
        <fullName evidence="2">Uncharacterized protein</fullName>
    </submittedName>
</protein>
<keyword evidence="1" id="KW-1133">Transmembrane helix</keyword>
<dbReference type="Gramene" id="OB08G11640.1">
    <property type="protein sequence ID" value="OB08G11640.1"/>
    <property type="gene ID" value="OB08G11640"/>
</dbReference>
<reference evidence="2" key="1">
    <citation type="journal article" date="2013" name="Nat. Commun.">
        <title>Whole-genome sequencing of Oryza brachyantha reveals mechanisms underlying Oryza genome evolution.</title>
        <authorList>
            <person name="Chen J."/>
            <person name="Huang Q."/>
            <person name="Gao D."/>
            <person name="Wang J."/>
            <person name="Lang Y."/>
            <person name="Liu T."/>
            <person name="Li B."/>
            <person name="Bai Z."/>
            <person name="Luis Goicoechea J."/>
            <person name="Liang C."/>
            <person name="Chen C."/>
            <person name="Zhang W."/>
            <person name="Sun S."/>
            <person name="Liao Y."/>
            <person name="Zhang X."/>
            <person name="Yang L."/>
            <person name="Song C."/>
            <person name="Wang M."/>
            <person name="Shi J."/>
            <person name="Liu G."/>
            <person name="Liu J."/>
            <person name="Zhou H."/>
            <person name="Zhou W."/>
            <person name="Yu Q."/>
            <person name="An N."/>
            <person name="Chen Y."/>
            <person name="Cai Q."/>
            <person name="Wang B."/>
            <person name="Liu B."/>
            <person name="Min J."/>
            <person name="Huang Y."/>
            <person name="Wu H."/>
            <person name="Li Z."/>
            <person name="Zhang Y."/>
            <person name="Yin Y."/>
            <person name="Song W."/>
            <person name="Jiang J."/>
            <person name="Jackson S.A."/>
            <person name="Wing R.A."/>
            <person name="Wang J."/>
            <person name="Chen M."/>
        </authorList>
    </citation>
    <scope>NUCLEOTIDE SEQUENCE [LARGE SCALE GENOMIC DNA]</scope>
    <source>
        <strain evidence="2">cv. IRGC 101232</strain>
    </source>
</reference>
<dbReference type="eggNOG" id="ENOG502SRZG">
    <property type="taxonomic scope" value="Eukaryota"/>
</dbReference>
<reference evidence="2" key="2">
    <citation type="submission" date="2013-04" db="UniProtKB">
        <authorList>
            <consortium name="EnsemblPlants"/>
        </authorList>
    </citation>
    <scope>IDENTIFICATION</scope>
</reference>
<evidence type="ECO:0000313" key="3">
    <source>
        <dbReference type="Proteomes" id="UP000006038"/>
    </source>
</evidence>